<feature type="signal peptide" evidence="1">
    <location>
        <begin position="1"/>
        <end position="21"/>
    </location>
</feature>
<protein>
    <recommendedName>
        <fullName evidence="4">Aspartate carbamoyltransferase</fullName>
    </recommendedName>
</protein>
<name>A0A1H5Y677_9PROT</name>
<proteinExistence type="predicted"/>
<evidence type="ECO:0008006" key="4">
    <source>
        <dbReference type="Google" id="ProtNLM"/>
    </source>
</evidence>
<dbReference type="RefSeq" id="WP_103967616.1">
    <property type="nucleotide sequence ID" value="NZ_FNUX01000039.1"/>
</dbReference>
<dbReference type="EMBL" id="FNUX01000039">
    <property type="protein sequence ID" value="SEG19295.1"/>
    <property type="molecule type" value="Genomic_DNA"/>
</dbReference>
<reference evidence="2 3" key="1">
    <citation type="submission" date="2016-10" db="EMBL/GenBank/DDBJ databases">
        <authorList>
            <person name="de Groot N.N."/>
        </authorList>
    </citation>
    <scope>NUCLEOTIDE SEQUENCE [LARGE SCALE GENOMIC DNA]</scope>
    <source>
        <strain evidence="2 3">Nm13</strain>
    </source>
</reference>
<evidence type="ECO:0000313" key="2">
    <source>
        <dbReference type="EMBL" id="SEG19295.1"/>
    </source>
</evidence>
<gene>
    <name evidence="2" type="ORF">SAMN05216334_13916</name>
</gene>
<dbReference type="OrthoDB" id="5573113at2"/>
<sequence length="174" mass="19475">MNKLFIASFLSALFIAAPIHAVEKEDEKRLDEVAERGAHVMPFDLEKTTHIFSKTDTGGIQRVIAKDKSDTEQINLIRSHLSAITKEFKHGNFSNPEKIHGASMPGLAELKSAKSGQINIVYKELPDGAEITYSTHIEKLKLAIHQWFDAQLSDHARHAVPGGHHHDSIHHKHK</sequence>
<evidence type="ECO:0000313" key="3">
    <source>
        <dbReference type="Proteomes" id="UP000236753"/>
    </source>
</evidence>
<accession>A0A1H5Y677</accession>
<dbReference type="AlphaFoldDB" id="A0A1H5Y677"/>
<evidence type="ECO:0000256" key="1">
    <source>
        <dbReference type="SAM" id="SignalP"/>
    </source>
</evidence>
<dbReference type="Proteomes" id="UP000236753">
    <property type="component" value="Unassembled WGS sequence"/>
</dbReference>
<organism evidence="2 3">
    <name type="scientific">Nitrosomonas ureae</name>
    <dbReference type="NCBI Taxonomy" id="44577"/>
    <lineage>
        <taxon>Bacteria</taxon>
        <taxon>Pseudomonadati</taxon>
        <taxon>Pseudomonadota</taxon>
        <taxon>Betaproteobacteria</taxon>
        <taxon>Nitrosomonadales</taxon>
        <taxon>Nitrosomonadaceae</taxon>
        <taxon>Nitrosomonas</taxon>
    </lineage>
</organism>
<keyword evidence="1" id="KW-0732">Signal</keyword>
<feature type="chain" id="PRO_5009290196" description="Aspartate carbamoyltransferase" evidence="1">
    <location>
        <begin position="22"/>
        <end position="174"/>
    </location>
</feature>